<accession>A0A0F7SN18</accession>
<dbReference type="EMBL" id="LN483142">
    <property type="protein sequence ID" value="CED83457.1"/>
    <property type="molecule type" value="Genomic_DNA"/>
</dbReference>
<dbReference type="AlphaFoldDB" id="A0A0F7SN18"/>
<protein>
    <submittedName>
        <fullName evidence="1">Uncharacterized protein</fullName>
    </submittedName>
</protein>
<evidence type="ECO:0000313" key="1">
    <source>
        <dbReference type="EMBL" id="CED83457.1"/>
    </source>
</evidence>
<proteinExistence type="predicted"/>
<sequence length="122" mass="13806">MTYTHMISAVNVSLGLPLYLENTRVRMPMRTASPQHSVQFFHPVGSPLSSRSCLPLLSFSFLSPHSRSPKADRLVRPFGIHTPITETSPTYTVDRSWRASVAAFVLNFLHTYLISFTGRILW</sequence>
<reference evidence="1" key="1">
    <citation type="submission" date="2014-08" db="EMBL/GenBank/DDBJ databases">
        <authorList>
            <person name="Sharma Rahul"/>
            <person name="Thines Marco"/>
        </authorList>
    </citation>
    <scope>NUCLEOTIDE SEQUENCE</scope>
</reference>
<organism evidence="1">
    <name type="scientific">Phaffia rhodozyma</name>
    <name type="common">Yeast</name>
    <name type="synonym">Xanthophyllomyces dendrorhous</name>
    <dbReference type="NCBI Taxonomy" id="264483"/>
    <lineage>
        <taxon>Eukaryota</taxon>
        <taxon>Fungi</taxon>
        <taxon>Dikarya</taxon>
        <taxon>Basidiomycota</taxon>
        <taxon>Agaricomycotina</taxon>
        <taxon>Tremellomycetes</taxon>
        <taxon>Cystofilobasidiales</taxon>
        <taxon>Mrakiaceae</taxon>
        <taxon>Phaffia</taxon>
    </lineage>
</organism>
<name>A0A0F7SN18_PHARH</name>